<feature type="domain" description="PAZ" evidence="2">
    <location>
        <begin position="94"/>
        <end position="195"/>
    </location>
</feature>
<sequence length="195" mass="22067">MSSISFIAFFLMITLFCLNTVIECGLIGLAGMPVETAWCATLGRESTYCPGGYRVFKLADSPPLQLRSRRAICVPASCLNNCDSGNCPYWRSVCHVNYMANFMGIPLDRLDDSKIIITDKQYDNFSKGINGIIIKITHFGPRGKEYRVIEVPHLSAQKLTFPYQAYHSTQTSQRSVAQHFIKQYKKHLRFPNLPC</sequence>
<dbReference type="Pfam" id="PF02170">
    <property type="entry name" value="PAZ"/>
    <property type="match status" value="1"/>
</dbReference>
<dbReference type="AlphaFoldDB" id="A0A915NUK2"/>
<dbReference type="SUPFAM" id="SSF101690">
    <property type="entry name" value="PAZ domain"/>
    <property type="match status" value="1"/>
</dbReference>
<evidence type="ECO:0000256" key="1">
    <source>
        <dbReference type="SAM" id="SignalP"/>
    </source>
</evidence>
<keyword evidence="3" id="KW-1185">Reference proteome</keyword>
<feature type="chain" id="PRO_5037869568" evidence="1">
    <location>
        <begin position="25"/>
        <end position="195"/>
    </location>
</feature>
<feature type="signal peptide" evidence="1">
    <location>
        <begin position="1"/>
        <end position="24"/>
    </location>
</feature>
<dbReference type="WBParaSite" id="scf7180000420428.g5280">
    <property type="protein sequence ID" value="scf7180000420428.g5280"/>
    <property type="gene ID" value="scf7180000420428.g5280"/>
</dbReference>
<keyword evidence="1" id="KW-0732">Signal</keyword>
<reference evidence="4" key="1">
    <citation type="submission" date="2022-11" db="UniProtKB">
        <authorList>
            <consortium name="WormBaseParasite"/>
        </authorList>
    </citation>
    <scope>IDENTIFICATION</scope>
</reference>
<dbReference type="InterPro" id="IPR003100">
    <property type="entry name" value="PAZ_dom"/>
</dbReference>
<dbReference type="GO" id="GO:0003723">
    <property type="term" value="F:RNA binding"/>
    <property type="evidence" value="ECO:0007669"/>
    <property type="project" value="InterPro"/>
</dbReference>
<organism evidence="3 4">
    <name type="scientific">Meloidogyne floridensis</name>
    <dbReference type="NCBI Taxonomy" id="298350"/>
    <lineage>
        <taxon>Eukaryota</taxon>
        <taxon>Metazoa</taxon>
        <taxon>Ecdysozoa</taxon>
        <taxon>Nematoda</taxon>
        <taxon>Chromadorea</taxon>
        <taxon>Rhabditida</taxon>
        <taxon>Tylenchina</taxon>
        <taxon>Tylenchomorpha</taxon>
        <taxon>Tylenchoidea</taxon>
        <taxon>Meloidogynidae</taxon>
        <taxon>Meloidogyninae</taxon>
        <taxon>Meloidogyne</taxon>
    </lineage>
</organism>
<dbReference type="Proteomes" id="UP000887560">
    <property type="component" value="Unplaced"/>
</dbReference>
<dbReference type="Gene3D" id="2.170.260.10">
    <property type="entry name" value="paz domain"/>
    <property type="match status" value="1"/>
</dbReference>
<accession>A0A915NUK2</accession>
<dbReference type="PROSITE" id="PS50821">
    <property type="entry name" value="PAZ"/>
    <property type="match status" value="1"/>
</dbReference>
<proteinExistence type="predicted"/>
<name>A0A915NUK2_9BILA</name>
<dbReference type="InterPro" id="IPR036085">
    <property type="entry name" value="PAZ_dom_sf"/>
</dbReference>
<dbReference type="CDD" id="cd02846">
    <property type="entry name" value="PAZ_argonaute_like"/>
    <property type="match status" value="1"/>
</dbReference>
<evidence type="ECO:0000313" key="4">
    <source>
        <dbReference type="WBParaSite" id="scf7180000420428.g5280"/>
    </source>
</evidence>
<evidence type="ECO:0000259" key="2">
    <source>
        <dbReference type="PROSITE" id="PS50821"/>
    </source>
</evidence>
<protein>
    <submittedName>
        <fullName evidence="4">PAZ domain-containing protein</fullName>
    </submittedName>
</protein>
<evidence type="ECO:0000313" key="3">
    <source>
        <dbReference type="Proteomes" id="UP000887560"/>
    </source>
</evidence>